<comment type="caution">
    <text evidence="1">The sequence shown here is derived from an EMBL/GenBank/DDBJ whole genome shotgun (WGS) entry which is preliminary data.</text>
</comment>
<gene>
    <name evidence="1" type="ORF">EDD40_1080</name>
</gene>
<dbReference type="RefSeq" id="WP_123741900.1">
    <property type="nucleotide sequence ID" value="NZ_RJKM01000001.1"/>
</dbReference>
<reference evidence="1 2" key="1">
    <citation type="submission" date="2018-11" db="EMBL/GenBank/DDBJ databases">
        <title>Sequencing the genomes of 1000 actinobacteria strains.</title>
        <authorList>
            <person name="Klenk H.-P."/>
        </authorList>
    </citation>
    <scope>NUCLEOTIDE SEQUENCE [LARGE SCALE GENOMIC DNA]</scope>
    <source>
        <strain evidence="1 2">DSM 44231</strain>
    </source>
</reference>
<evidence type="ECO:0000313" key="1">
    <source>
        <dbReference type="EMBL" id="ROP35827.1"/>
    </source>
</evidence>
<proteinExistence type="predicted"/>
<evidence type="ECO:0000313" key="2">
    <source>
        <dbReference type="Proteomes" id="UP000268727"/>
    </source>
</evidence>
<accession>A0A3N1GZZ1</accession>
<dbReference type="OrthoDB" id="3690592at2"/>
<dbReference type="EMBL" id="RJKM01000001">
    <property type="protein sequence ID" value="ROP35827.1"/>
    <property type="molecule type" value="Genomic_DNA"/>
</dbReference>
<sequence>MTAAHVAVSIESEATARSGGGHVAAGWLVEPTRVVVPDPPPGLLDGSLDVSVVLAGADEGPVERIPSTGVNALRLAGAEFAVLDLASASRHAPNAVMPEPVALEAAIAAHGGDVRAAFEAAGSVVPVPPGSKACAKHNIVNCARCS</sequence>
<dbReference type="Proteomes" id="UP000268727">
    <property type="component" value="Unassembled WGS sequence"/>
</dbReference>
<name>A0A3N1GZZ1_9PSEU</name>
<dbReference type="AlphaFoldDB" id="A0A3N1GZZ1"/>
<protein>
    <submittedName>
        <fullName evidence="1">Uncharacterized protein</fullName>
    </submittedName>
</protein>
<organism evidence="1 2">
    <name type="scientific">Saccharothrix texasensis</name>
    <dbReference type="NCBI Taxonomy" id="103734"/>
    <lineage>
        <taxon>Bacteria</taxon>
        <taxon>Bacillati</taxon>
        <taxon>Actinomycetota</taxon>
        <taxon>Actinomycetes</taxon>
        <taxon>Pseudonocardiales</taxon>
        <taxon>Pseudonocardiaceae</taxon>
        <taxon>Saccharothrix</taxon>
    </lineage>
</organism>
<keyword evidence="2" id="KW-1185">Reference proteome</keyword>